<dbReference type="AlphaFoldDB" id="A0A345YFD1"/>
<dbReference type="EMBL" id="CP031357">
    <property type="protein sequence ID" value="AXK42633.1"/>
    <property type="molecule type" value="Genomic_DNA"/>
</dbReference>
<accession>A0A345YFD1</accession>
<dbReference type="Proteomes" id="UP000254508">
    <property type="component" value="Chromosome"/>
</dbReference>
<protein>
    <submittedName>
        <fullName evidence="1">DUF1178 family protein</fullName>
    </submittedName>
</protein>
<keyword evidence="2" id="KW-1185">Reference proteome</keyword>
<dbReference type="OrthoDB" id="9799894at2"/>
<dbReference type="KEGG" id="err:DVR09_10090"/>
<dbReference type="PIRSF" id="PIRSF032131">
    <property type="entry name" value="UCP032131"/>
    <property type="match status" value="1"/>
</dbReference>
<name>A0A345YFD1_9SPHN</name>
<dbReference type="InterPro" id="IPR009562">
    <property type="entry name" value="DUF1178"/>
</dbReference>
<organism evidence="1 2">
    <name type="scientific">Erythrobacter aureus</name>
    <dbReference type="NCBI Taxonomy" id="2182384"/>
    <lineage>
        <taxon>Bacteria</taxon>
        <taxon>Pseudomonadati</taxon>
        <taxon>Pseudomonadota</taxon>
        <taxon>Alphaproteobacteria</taxon>
        <taxon>Sphingomonadales</taxon>
        <taxon>Erythrobacteraceae</taxon>
        <taxon>Erythrobacter/Porphyrobacter group</taxon>
        <taxon>Erythrobacter</taxon>
    </lineage>
</organism>
<reference evidence="2" key="1">
    <citation type="submission" date="2018-07" db="EMBL/GenBank/DDBJ databases">
        <title>Genome sequence of Erythrobacter strain YH-07, an antagonistic bacterium isolated from Yellow Sea.</title>
        <authorList>
            <person name="Tang T."/>
            <person name="Liu Q."/>
            <person name="Sun X."/>
        </authorList>
    </citation>
    <scope>NUCLEOTIDE SEQUENCE [LARGE SCALE GENOMIC DNA]</scope>
    <source>
        <strain evidence="2">YH-07</strain>
    </source>
</reference>
<dbReference type="RefSeq" id="WP_115416814.1">
    <property type="nucleotide sequence ID" value="NZ_CP031357.1"/>
</dbReference>
<gene>
    <name evidence="1" type="ORF">DVR09_10090</name>
</gene>
<proteinExistence type="predicted"/>
<evidence type="ECO:0000313" key="1">
    <source>
        <dbReference type="EMBL" id="AXK42633.1"/>
    </source>
</evidence>
<evidence type="ECO:0000313" key="2">
    <source>
        <dbReference type="Proteomes" id="UP000254508"/>
    </source>
</evidence>
<sequence length="153" mass="16166">MIVFDLSCSEGHRFEGWFGSSDDYADQKAKGLLACPACGSAEVAKAPMAPSVPAKGSMRELSGGDVTQLATGEMPTEVKKALATLAKAQTKALENSTWVGDEFAEKAREMHYGEADEGPIHGRATRDEAEDMLAEGIAVAPLIMPVAPPDELN</sequence>
<dbReference type="Pfam" id="PF06676">
    <property type="entry name" value="DUF1178"/>
    <property type="match status" value="1"/>
</dbReference>